<evidence type="ECO:0000313" key="1">
    <source>
        <dbReference type="EMBL" id="KAJ8043645.1"/>
    </source>
</evidence>
<evidence type="ECO:0000313" key="2">
    <source>
        <dbReference type="Proteomes" id="UP001152320"/>
    </source>
</evidence>
<organism evidence="1 2">
    <name type="scientific">Holothuria leucospilota</name>
    <name type="common">Black long sea cucumber</name>
    <name type="synonym">Mertensiothuria leucospilota</name>
    <dbReference type="NCBI Taxonomy" id="206669"/>
    <lineage>
        <taxon>Eukaryota</taxon>
        <taxon>Metazoa</taxon>
        <taxon>Echinodermata</taxon>
        <taxon>Eleutherozoa</taxon>
        <taxon>Echinozoa</taxon>
        <taxon>Holothuroidea</taxon>
        <taxon>Aspidochirotacea</taxon>
        <taxon>Aspidochirotida</taxon>
        <taxon>Holothuriidae</taxon>
        <taxon>Holothuria</taxon>
    </lineage>
</organism>
<dbReference type="EMBL" id="JAIZAY010000004">
    <property type="protein sequence ID" value="KAJ8043645.1"/>
    <property type="molecule type" value="Genomic_DNA"/>
</dbReference>
<proteinExistence type="predicted"/>
<comment type="caution">
    <text evidence="1">The sequence shown here is derived from an EMBL/GenBank/DDBJ whole genome shotgun (WGS) entry which is preliminary data.</text>
</comment>
<sequence>MLTSLNEYVTDVVKELIKRSCQQPLDEDEEMELVEFLTDSGWQSTIPNSGNLEELEKCLLQISHAILIQNPEYPIGCIREVAKTHFAQNIKDVQSIKDLLKELCPTSSKAPEGTY</sequence>
<accession>A0A9Q1CEU7</accession>
<protein>
    <submittedName>
        <fullName evidence="1">Uncharacterized protein</fullName>
    </submittedName>
</protein>
<dbReference type="AlphaFoldDB" id="A0A9Q1CEU7"/>
<name>A0A9Q1CEU7_HOLLE</name>
<keyword evidence="2" id="KW-1185">Reference proteome</keyword>
<gene>
    <name evidence="1" type="ORF">HOLleu_10834</name>
</gene>
<dbReference type="Proteomes" id="UP001152320">
    <property type="component" value="Chromosome 4"/>
</dbReference>
<reference evidence="1" key="1">
    <citation type="submission" date="2021-10" db="EMBL/GenBank/DDBJ databases">
        <title>Tropical sea cucumber genome reveals ecological adaptation and Cuvierian tubules defense mechanism.</title>
        <authorList>
            <person name="Chen T."/>
        </authorList>
    </citation>
    <scope>NUCLEOTIDE SEQUENCE</scope>
    <source>
        <strain evidence="1">Nanhai2018</strain>
        <tissue evidence="1">Muscle</tissue>
    </source>
</reference>